<comment type="caution">
    <text evidence="8">The sequence shown here is derived from an EMBL/GenBank/DDBJ whole genome shotgun (WGS) entry which is preliminary data.</text>
</comment>
<evidence type="ECO:0000256" key="3">
    <source>
        <dbReference type="ARBA" id="ARBA00022896"/>
    </source>
</evidence>
<keyword evidence="5" id="KW-0560">Oxidoreductase</keyword>
<name>A0A085W4Z4_9BACT</name>
<keyword evidence="4" id="KW-0223">Dioxygenase</keyword>
<evidence type="ECO:0000313" key="8">
    <source>
        <dbReference type="EMBL" id="KFE62757.1"/>
    </source>
</evidence>
<dbReference type="PANTHER" id="PTHR12907">
    <property type="entry name" value="EGL NINE HOMOLOG-RELATED"/>
    <property type="match status" value="1"/>
</dbReference>
<comment type="cofactor">
    <cofactor evidence="1">
        <name>L-ascorbate</name>
        <dbReference type="ChEBI" id="CHEBI:38290"/>
    </cofactor>
</comment>
<dbReference type="EMBL" id="JMCB01000020">
    <property type="protein sequence ID" value="KFE62757.1"/>
    <property type="molecule type" value="Genomic_DNA"/>
</dbReference>
<dbReference type="Proteomes" id="UP000028725">
    <property type="component" value="Unassembled WGS sequence"/>
</dbReference>
<dbReference type="InterPro" id="IPR051559">
    <property type="entry name" value="HIF_prolyl_hydroxylases"/>
</dbReference>
<dbReference type="PANTHER" id="PTHR12907:SF26">
    <property type="entry name" value="HIF PROLYL HYDROXYLASE, ISOFORM C"/>
    <property type="match status" value="1"/>
</dbReference>
<gene>
    <name evidence="8" type="ORF">DB31_3871</name>
</gene>
<dbReference type="InterPro" id="IPR006620">
    <property type="entry name" value="Pro_4_hyd_alph"/>
</dbReference>
<evidence type="ECO:0000259" key="7">
    <source>
        <dbReference type="PROSITE" id="PS51471"/>
    </source>
</evidence>
<dbReference type="Pfam" id="PF13640">
    <property type="entry name" value="2OG-FeII_Oxy_3"/>
    <property type="match status" value="1"/>
</dbReference>
<dbReference type="PROSITE" id="PS51471">
    <property type="entry name" value="FE2OG_OXY"/>
    <property type="match status" value="1"/>
</dbReference>
<reference evidence="8 9" key="1">
    <citation type="submission" date="2014-04" db="EMBL/GenBank/DDBJ databases">
        <title>Genome assembly of Hyalangium minutum DSM 14724.</title>
        <authorList>
            <person name="Sharma G."/>
            <person name="Subramanian S."/>
        </authorList>
    </citation>
    <scope>NUCLEOTIDE SEQUENCE [LARGE SCALE GENOMIC DNA]</scope>
    <source>
        <strain evidence="8 9">DSM 14724</strain>
    </source>
</reference>
<evidence type="ECO:0000313" key="9">
    <source>
        <dbReference type="Proteomes" id="UP000028725"/>
    </source>
</evidence>
<evidence type="ECO:0000256" key="5">
    <source>
        <dbReference type="ARBA" id="ARBA00023002"/>
    </source>
</evidence>
<sequence>MELKDDEIEALGTHGFFMRDGFLGPERASTVHAEAQALVGAGGLRPASIRRGADRTEDTSVRSDFITWVQPQPGTALGELWDAFVQLGEALSAGAYLGLGRFDLQLAHYPGGGAHYQRHRDAFPGQSNRRVTAIYYVNPDWRPEHGGKLRLYLDSGTRDVEPTLDRLVVFLSEQLDHEVLPAHAPRLALTAWFYGRDVAR</sequence>
<dbReference type="GO" id="GO:0071456">
    <property type="term" value="P:cellular response to hypoxia"/>
    <property type="evidence" value="ECO:0007669"/>
    <property type="project" value="TreeGrafter"/>
</dbReference>
<dbReference type="PATRIC" id="fig|394096.3.peg.7607"/>
<evidence type="ECO:0000256" key="1">
    <source>
        <dbReference type="ARBA" id="ARBA00001961"/>
    </source>
</evidence>
<dbReference type="InterPro" id="IPR044862">
    <property type="entry name" value="Pro_4_hyd_alph_FE2OG_OXY"/>
</dbReference>
<dbReference type="GO" id="GO:0008198">
    <property type="term" value="F:ferrous iron binding"/>
    <property type="evidence" value="ECO:0007669"/>
    <property type="project" value="TreeGrafter"/>
</dbReference>
<keyword evidence="6" id="KW-0408">Iron</keyword>
<evidence type="ECO:0000256" key="4">
    <source>
        <dbReference type="ARBA" id="ARBA00022964"/>
    </source>
</evidence>
<accession>A0A085W4Z4</accession>
<dbReference type="GO" id="GO:0031418">
    <property type="term" value="F:L-ascorbic acid binding"/>
    <property type="evidence" value="ECO:0007669"/>
    <property type="project" value="UniProtKB-KW"/>
</dbReference>
<dbReference type="SMART" id="SM00702">
    <property type="entry name" value="P4Hc"/>
    <property type="match status" value="1"/>
</dbReference>
<evidence type="ECO:0000256" key="6">
    <source>
        <dbReference type="ARBA" id="ARBA00023004"/>
    </source>
</evidence>
<dbReference type="STRING" id="394096.DB31_3871"/>
<organism evidence="8 9">
    <name type="scientific">Hyalangium minutum</name>
    <dbReference type="NCBI Taxonomy" id="394096"/>
    <lineage>
        <taxon>Bacteria</taxon>
        <taxon>Pseudomonadati</taxon>
        <taxon>Myxococcota</taxon>
        <taxon>Myxococcia</taxon>
        <taxon>Myxococcales</taxon>
        <taxon>Cystobacterineae</taxon>
        <taxon>Archangiaceae</taxon>
        <taxon>Hyalangium</taxon>
    </lineage>
</organism>
<dbReference type="GO" id="GO:0031543">
    <property type="term" value="F:peptidyl-proline dioxygenase activity"/>
    <property type="evidence" value="ECO:0007669"/>
    <property type="project" value="TreeGrafter"/>
</dbReference>
<evidence type="ECO:0000256" key="2">
    <source>
        <dbReference type="ARBA" id="ARBA00022723"/>
    </source>
</evidence>
<keyword evidence="2" id="KW-0479">Metal-binding</keyword>
<keyword evidence="9" id="KW-1185">Reference proteome</keyword>
<protein>
    <submittedName>
        <fullName evidence="8">2OG-Fe(II) oxygenase</fullName>
    </submittedName>
</protein>
<feature type="domain" description="Fe2OG dioxygenase" evidence="7">
    <location>
        <begin position="100"/>
        <end position="195"/>
    </location>
</feature>
<dbReference type="AlphaFoldDB" id="A0A085W4Z4"/>
<proteinExistence type="predicted"/>
<dbReference type="Gene3D" id="2.60.120.620">
    <property type="entry name" value="q2cbj1_9rhob like domain"/>
    <property type="match status" value="1"/>
</dbReference>
<keyword evidence="3" id="KW-0847">Vitamin C</keyword>
<dbReference type="InterPro" id="IPR005123">
    <property type="entry name" value="Oxoglu/Fe-dep_dioxygenase_dom"/>
</dbReference>
<dbReference type="OrthoDB" id="9783171at2"/>